<dbReference type="Proteomes" id="UP000029224">
    <property type="component" value="Unassembled WGS sequence"/>
</dbReference>
<proteinExistence type="predicted"/>
<dbReference type="EMBL" id="BBMT01000008">
    <property type="protein sequence ID" value="GAL35864.1"/>
    <property type="molecule type" value="Genomic_DNA"/>
</dbReference>
<keyword evidence="2" id="KW-1185">Reference proteome</keyword>
<evidence type="ECO:0000313" key="2">
    <source>
        <dbReference type="Proteomes" id="UP000029224"/>
    </source>
</evidence>
<reference evidence="1 2" key="2">
    <citation type="submission" date="2014-09" db="EMBL/GenBank/DDBJ databases">
        <authorList>
            <consortium name="NBRP consortium"/>
            <person name="Sawabe T."/>
            <person name="Meirelles P."/>
            <person name="Nakanishi M."/>
            <person name="Sayaka M."/>
            <person name="Hattori M."/>
            <person name="Ohkuma M."/>
        </authorList>
    </citation>
    <scope>NUCLEOTIDE SEQUENCE [LARGE SCALE GENOMIC DNA]</scope>
    <source>
        <strain evidence="1 2">JCM 19240</strain>
    </source>
</reference>
<sequence>MGFCDDLKSLCQQITQREKALFEAVDTNDDQKIQQIRAELDSLYRQFIFM</sequence>
<reference evidence="1 2" key="1">
    <citation type="submission" date="2014-09" db="EMBL/GenBank/DDBJ databases">
        <title>Vibrio maritimus JCM 19240. (C210) whole genome shotgun sequence.</title>
        <authorList>
            <person name="Sawabe T."/>
            <person name="Meirelles P."/>
            <person name="Nakanishi M."/>
            <person name="Sayaka M."/>
            <person name="Hattori M."/>
            <person name="Ohkuma M."/>
        </authorList>
    </citation>
    <scope>NUCLEOTIDE SEQUENCE [LARGE SCALE GENOMIC DNA]</scope>
    <source>
        <strain evidence="1 2">JCM 19240</strain>
    </source>
</reference>
<organism evidence="1 2">
    <name type="scientific">Vibrio maritimus</name>
    <dbReference type="NCBI Taxonomy" id="990268"/>
    <lineage>
        <taxon>Bacteria</taxon>
        <taxon>Pseudomonadati</taxon>
        <taxon>Pseudomonadota</taxon>
        <taxon>Gammaproteobacteria</taxon>
        <taxon>Vibrionales</taxon>
        <taxon>Vibrionaceae</taxon>
        <taxon>Vibrio</taxon>
    </lineage>
</organism>
<dbReference type="AlphaFoldDB" id="A0A090TAU7"/>
<comment type="caution">
    <text evidence="1">The sequence shown here is derived from an EMBL/GenBank/DDBJ whole genome shotgun (WGS) entry which is preliminary data.</text>
</comment>
<accession>A0A090TAU7</accession>
<evidence type="ECO:0000313" key="1">
    <source>
        <dbReference type="EMBL" id="GAL35864.1"/>
    </source>
</evidence>
<name>A0A090TAU7_9VIBR</name>
<gene>
    <name evidence="1" type="ORF">JCM19240_4799</name>
</gene>
<protein>
    <submittedName>
        <fullName evidence="1">Uncharacterized protein</fullName>
    </submittedName>
</protein>